<feature type="transmembrane region" description="Helical" evidence="7">
    <location>
        <begin position="178"/>
        <end position="201"/>
    </location>
</feature>
<dbReference type="PANTHER" id="PTHR12246">
    <property type="entry name" value="PALMITOYLTRANSFERASE ZDHHC16"/>
    <property type="match status" value="1"/>
</dbReference>
<evidence type="ECO:0000313" key="9">
    <source>
        <dbReference type="Ensembl" id="ENSXETP00000023887"/>
    </source>
</evidence>
<organism evidence="9">
    <name type="scientific">Xenopus tropicalis</name>
    <name type="common">Western clawed frog</name>
    <name type="synonym">Silurana tropicalis</name>
    <dbReference type="NCBI Taxonomy" id="8364"/>
    <lineage>
        <taxon>Eukaryota</taxon>
        <taxon>Metazoa</taxon>
        <taxon>Chordata</taxon>
        <taxon>Craniata</taxon>
        <taxon>Vertebrata</taxon>
        <taxon>Euteleostomi</taxon>
        <taxon>Amphibia</taxon>
        <taxon>Batrachia</taxon>
        <taxon>Anura</taxon>
        <taxon>Pipoidea</taxon>
        <taxon>Pipidae</taxon>
        <taxon>Xenopodinae</taxon>
        <taxon>Xenopus</taxon>
        <taxon>Silurana</taxon>
    </lineage>
</organism>
<dbReference type="PROSITE" id="PS50216">
    <property type="entry name" value="DHHC"/>
    <property type="match status" value="1"/>
</dbReference>
<feature type="transmembrane region" description="Helical" evidence="7">
    <location>
        <begin position="213"/>
        <end position="232"/>
    </location>
</feature>
<keyword evidence="2 7" id="KW-0808">Transferase</keyword>
<evidence type="ECO:0000256" key="4">
    <source>
        <dbReference type="ARBA" id="ARBA00022989"/>
    </source>
</evidence>
<evidence type="ECO:0000256" key="6">
    <source>
        <dbReference type="ARBA" id="ARBA00023315"/>
    </source>
</evidence>
<dbReference type="GeneTree" id="ENSGT00940000153716"/>
<dbReference type="GO" id="GO:0016020">
    <property type="term" value="C:membrane"/>
    <property type="evidence" value="ECO:0007669"/>
    <property type="project" value="UniProtKB-SubCell"/>
</dbReference>
<reference evidence="9" key="1">
    <citation type="journal article" date="2010" name="Science">
        <title>The genome of the Western clawed frog Xenopus tropicalis.</title>
        <authorList>
            <person name="Hellsten U."/>
            <person name="Harland R.M."/>
            <person name="Gilchrist M.J."/>
            <person name="Hendrix D."/>
            <person name="Jurka J."/>
            <person name="Kapitonov V."/>
            <person name="Ovcharenko I."/>
            <person name="Putnam N.H."/>
            <person name="Shu S."/>
            <person name="Taher L."/>
            <person name="Blitz I.L."/>
            <person name="Blumberg B."/>
            <person name="Dichmann D.S."/>
            <person name="Dubchak I."/>
            <person name="Amaya E."/>
            <person name="Detter J.C."/>
            <person name="Fletcher R."/>
            <person name="Gerhard D.S."/>
            <person name="Goodstein D."/>
            <person name="Graves T."/>
            <person name="Grigoriev I.V."/>
            <person name="Grimwood J."/>
            <person name="Kawashima T."/>
            <person name="Lindquist E."/>
            <person name="Lucas S.M."/>
            <person name="Mead P.E."/>
            <person name="Mitros T."/>
            <person name="Ogino H."/>
            <person name="Ohta Y."/>
            <person name="Poliakov A.V."/>
            <person name="Pollet N."/>
            <person name="Robert J."/>
            <person name="Salamov A."/>
            <person name="Sater A.K."/>
            <person name="Schmutz J."/>
            <person name="Terry A."/>
            <person name="Vize P.D."/>
            <person name="Warren W.C."/>
            <person name="Wells D."/>
            <person name="Wills A."/>
            <person name="Wilson R.K."/>
            <person name="Zimmerman L.B."/>
            <person name="Zorn A.M."/>
            <person name="Grainger R."/>
            <person name="Grammer T."/>
            <person name="Khokha M.K."/>
            <person name="Richardson P.M."/>
            <person name="Rokhsar D.S."/>
        </authorList>
    </citation>
    <scope>NUCLEOTIDE SEQUENCE [LARGE SCALE GENOMIC DNA]</scope>
    <source>
        <strain evidence="9">Nigerian</strain>
    </source>
</reference>
<dbReference type="Ensembl" id="ENSXETT00000023887">
    <property type="protein sequence ID" value="ENSXETP00000023887"/>
    <property type="gene ID" value="ENSXETG00000026107"/>
</dbReference>
<evidence type="ECO:0000256" key="7">
    <source>
        <dbReference type="RuleBase" id="RU079119"/>
    </source>
</evidence>
<name>F7CKE1_XENTR</name>
<comment type="domain">
    <text evidence="7">The DHHC domain is required for palmitoyltransferase activity.</text>
</comment>
<dbReference type="InterPro" id="IPR001594">
    <property type="entry name" value="Palmitoyltrfase_DHHC"/>
</dbReference>
<comment type="subcellular location">
    <subcellularLocation>
        <location evidence="1">Membrane</location>
        <topology evidence="1">Multi-pass membrane protein</topology>
    </subcellularLocation>
</comment>
<keyword evidence="5 7" id="KW-0472">Membrane</keyword>
<feature type="transmembrane region" description="Helical" evidence="7">
    <location>
        <begin position="23"/>
        <end position="48"/>
    </location>
</feature>
<sequence>MLPGGIVGLDEGDHHCMKICGRFLVLLLCCILAVAYYIFVVEICIFTIESLEEKVAYLIIFHLIYILCSWSFLRTVLARPAKPPAKFCLSDADKQLYLNQKRPEMKQEILIRVAKDLPIYTRNSKGAIRYCEKCQALKPDRCHHCPICNTCVLKLDHHCVFLNNCVGFTNYKYFILSVLYALLLCLFIFAVSLYCSILFWTHRVPDTNSKIPIILQLCVSSVFSLIGFPFYLSHFYMAANNLTTVDDKEDEDEEEKMNPYDLGFSKNLAQVFGNKKKYWFLPIFSSLGDGSSFPMGDAMEDIEKNAVMCKTEHILKQLTKVLAPIHAP</sequence>
<evidence type="ECO:0000256" key="3">
    <source>
        <dbReference type="ARBA" id="ARBA00022692"/>
    </source>
</evidence>
<evidence type="ECO:0000256" key="1">
    <source>
        <dbReference type="ARBA" id="ARBA00004141"/>
    </source>
</evidence>
<comment type="similarity">
    <text evidence="7">Belongs to the DHHC palmitoyltransferase family.</text>
</comment>
<dbReference type="Bgee" id="ENSXETG00000026107">
    <property type="expression patterns" value="Expressed in testis"/>
</dbReference>
<dbReference type="AlphaFoldDB" id="F7CKE1"/>
<reference evidence="9" key="2">
    <citation type="submission" date="2011-06" db="UniProtKB">
        <authorList>
            <consortium name="Ensembl"/>
        </authorList>
    </citation>
    <scope>IDENTIFICATION</scope>
</reference>
<dbReference type="PaxDb" id="8364-ENSXETP00000062976"/>
<feature type="transmembrane region" description="Helical" evidence="7">
    <location>
        <begin position="54"/>
        <end position="73"/>
    </location>
</feature>
<dbReference type="EC" id="2.3.1.225" evidence="7"/>
<keyword evidence="4 7" id="KW-1133">Transmembrane helix</keyword>
<dbReference type="GO" id="GO:0019706">
    <property type="term" value="F:protein-cysteine S-palmitoyltransferase activity"/>
    <property type="evidence" value="ECO:0007669"/>
    <property type="project" value="UniProtKB-EC"/>
</dbReference>
<dbReference type="eggNOG" id="KOG1315">
    <property type="taxonomic scope" value="Eukaryota"/>
</dbReference>
<protein>
    <recommendedName>
        <fullName evidence="7">Palmitoyltransferase</fullName>
        <ecNumber evidence="7">2.3.1.225</ecNumber>
    </recommendedName>
</protein>
<evidence type="ECO:0000256" key="5">
    <source>
        <dbReference type="ARBA" id="ARBA00023136"/>
    </source>
</evidence>
<evidence type="ECO:0000259" key="8">
    <source>
        <dbReference type="Pfam" id="PF01529"/>
    </source>
</evidence>
<accession>F7CKE1</accession>
<dbReference type="InParanoid" id="F7CKE1"/>
<evidence type="ECO:0000256" key="2">
    <source>
        <dbReference type="ARBA" id="ARBA00022679"/>
    </source>
</evidence>
<proteinExistence type="inferred from homology"/>
<feature type="domain" description="Palmitoyltransferase DHHC" evidence="8">
    <location>
        <begin position="128"/>
        <end position="247"/>
    </location>
</feature>
<dbReference type="Pfam" id="PF01529">
    <property type="entry name" value="DHHC"/>
    <property type="match status" value="1"/>
</dbReference>
<dbReference type="InterPro" id="IPR039859">
    <property type="entry name" value="PFA4/ZDH16/20/ERF2-like"/>
</dbReference>
<dbReference type="HOGENOM" id="CLU_027721_1_1_1"/>
<keyword evidence="3 7" id="KW-0812">Transmembrane</keyword>
<comment type="catalytic activity">
    <reaction evidence="7">
        <text>L-cysteinyl-[protein] + hexadecanoyl-CoA = S-hexadecanoyl-L-cysteinyl-[protein] + CoA</text>
        <dbReference type="Rhea" id="RHEA:36683"/>
        <dbReference type="Rhea" id="RHEA-COMP:10131"/>
        <dbReference type="Rhea" id="RHEA-COMP:11032"/>
        <dbReference type="ChEBI" id="CHEBI:29950"/>
        <dbReference type="ChEBI" id="CHEBI:57287"/>
        <dbReference type="ChEBI" id="CHEBI:57379"/>
        <dbReference type="ChEBI" id="CHEBI:74151"/>
        <dbReference type="EC" id="2.3.1.225"/>
    </reaction>
</comment>
<keyword evidence="6 7" id="KW-0012">Acyltransferase</keyword>